<dbReference type="PANTHER" id="PTHR22617">
    <property type="entry name" value="CHEMOTAXIS SENSOR HISTIDINE KINASE-RELATED"/>
    <property type="match status" value="1"/>
</dbReference>
<dbReference type="GO" id="GO:0007165">
    <property type="term" value="P:signal transduction"/>
    <property type="evidence" value="ECO:0007669"/>
    <property type="project" value="InterPro"/>
</dbReference>
<protein>
    <submittedName>
        <fullName evidence="2">Chemotaxis protein CheW</fullName>
    </submittedName>
</protein>
<sequence>METKNMKILIFSLNGEHYATDICDVERILGYVHATEMPDAPNFIDGVLNYENNILPIINLEKKFNFPTDKGQAINEDETTKIIVIKKDEKKFGIIVDTVYEVSDVSSDLFEEAPPITTTVSRRYMKGLIKLDNRIVILLDMKEILSEDEEDLIF</sequence>
<comment type="caution">
    <text evidence="2">The sequence shown here is derived from an EMBL/GenBank/DDBJ whole genome shotgun (WGS) entry which is preliminary data.</text>
</comment>
<dbReference type="Proteomes" id="UP000239471">
    <property type="component" value="Unassembled WGS sequence"/>
</dbReference>
<accession>A0A2T0BFZ2</accession>
<dbReference type="RefSeq" id="WP_106059450.1">
    <property type="nucleotide sequence ID" value="NZ_PVXQ01000012.1"/>
</dbReference>
<dbReference type="Gene3D" id="2.30.30.40">
    <property type="entry name" value="SH3 Domains"/>
    <property type="match status" value="1"/>
</dbReference>
<dbReference type="PROSITE" id="PS50851">
    <property type="entry name" value="CHEW"/>
    <property type="match status" value="1"/>
</dbReference>
<proteinExistence type="predicted"/>
<keyword evidence="3" id="KW-1185">Reference proteome</keyword>
<dbReference type="SMART" id="SM00260">
    <property type="entry name" value="CheW"/>
    <property type="match status" value="1"/>
</dbReference>
<evidence type="ECO:0000259" key="1">
    <source>
        <dbReference type="PROSITE" id="PS50851"/>
    </source>
</evidence>
<dbReference type="GO" id="GO:0005829">
    <property type="term" value="C:cytosol"/>
    <property type="evidence" value="ECO:0007669"/>
    <property type="project" value="TreeGrafter"/>
</dbReference>
<dbReference type="Gene3D" id="2.40.50.180">
    <property type="entry name" value="CheA-289, Domain 4"/>
    <property type="match status" value="1"/>
</dbReference>
<dbReference type="SUPFAM" id="SSF50341">
    <property type="entry name" value="CheW-like"/>
    <property type="match status" value="1"/>
</dbReference>
<gene>
    <name evidence="2" type="primary">cheW_1</name>
    <name evidence="2" type="ORF">CLVI_14580</name>
</gene>
<evidence type="ECO:0000313" key="3">
    <source>
        <dbReference type="Proteomes" id="UP000239471"/>
    </source>
</evidence>
<dbReference type="EMBL" id="PVXQ01000012">
    <property type="protein sequence ID" value="PRR82821.1"/>
    <property type="molecule type" value="Genomic_DNA"/>
</dbReference>
<dbReference type="InterPro" id="IPR002545">
    <property type="entry name" value="CheW-lke_dom"/>
</dbReference>
<dbReference type="AlphaFoldDB" id="A0A2T0BFZ2"/>
<dbReference type="OrthoDB" id="9794382at2"/>
<evidence type="ECO:0000313" key="2">
    <source>
        <dbReference type="EMBL" id="PRR82821.1"/>
    </source>
</evidence>
<dbReference type="InterPro" id="IPR036061">
    <property type="entry name" value="CheW-like_dom_sf"/>
</dbReference>
<reference evidence="2 3" key="1">
    <citation type="submission" date="2018-03" db="EMBL/GenBank/DDBJ databases">
        <title>Genome sequence of Clostridium vincentii DSM 10228.</title>
        <authorList>
            <person name="Poehlein A."/>
            <person name="Daniel R."/>
        </authorList>
    </citation>
    <scope>NUCLEOTIDE SEQUENCE [LARGE SCALE GENOMIC DNA]</scope>
    <source>
        <strain evidence="2 3">DSM 10228</strain>
    </source>
</reference>
<feature type="domain" description="CheW-like" evidence="1">
    <location>
        <begin position="5"/>
        <end position="150"/>
    </location>
</feature>
<dbReference type="GO" id="GO:0006935">
    <property type="term" value="P:chemotaxis"/>
    <property type="evidence" value="ECO:0007669"/>
    <property type="project" value="InterPro"/>
</dbReference>
<name>A0A2T0BFZ2_9CLOT</name>
<dbReference type="InterPro" id="IPR039315">
    <property type="entry name" value="CheW"/>
</dbReference>
<dbReference type="PANTHER" id="PTHR22617:SF23">
    <property type="entry name" value="CHEMOTAXIS PROTEIN CHEW"/>
    <property type="match status" value="1"/>
</dbReference>
<organism evidence="2 3">
    <name type="scientific">Clostridium vincentii</name>
    <dbReference type="NCBI Taxonomy" id="52704"/>
    <lineage>
        <taxon>Bacteria</taxon>
        <taxon>Bacillati</taxon>
        <taxon>Bacillota</taxon>
        <taxon>Clostridia</taxon>
        <taxon>Eubacteriales</taxon>
        <taxon>Clostridiaceae</taxon>
        <taxon>Clostridium</taxon>
    </lineage>
</organism>
<dbReference type="Pfam" id="PF01584">
    <property type="entry name" value="CheW"/>
    <property type="match status" value="1"/>
</dbReference>